<keyword evidence="6 7" id="KW-0472">Membrane</keyword>
<dbReference type="InterPro" id="IPR030182">
    <property type="entry name" value="PUP_plant"/>
</dbReference>
<organism evidence="8 9">
    <name type="scientific">Canna indica</name>
    <name type="common">Indian-shot</name>
    <dbReference type="NCBI Taxonomy" id="4628"/>
    <lineage>
        <taxon>Eukaryota</taxon>
        <taxon>Viridiplantae</taxon>
        <taxon>Streptophyta</taxon>
        <taxon>Embryophyta</taxon>
        <taxon>Tracheophyta</taxon>
        <taxon>Spermatophyta</taxon>
        <taxon>Magnoliopsida</taxon>
        <taxon>Liliopsida</taxon>
        <taxon>Zingiberales</taxon>
        <taxon>Cannaceae</taxon>
        <taxon>Canna</taxon>
    </lineage>
</organism>
<dbReference type="EMBL" id="CP136890">
    <property type="protein sequence ID" value="WOK92222.1"/>
    <property type="molecule type" value="Genomic_DNA"/>
</dbReference>
<gene>
    <name evidence="8" type="ORF">Cni_G00913</name>
</gene>
<evidence type="ECO:0000256" key="3">
    <source>
        <dbReference type="ARBA" id="ARBA00022448"/>
    </source>
</evidence>
<reference evidence="8 9" key="1">
    <citation type="submission" date="2023-10" db="EMBL/GenBank/DDBJ databases">
        <title>Chromosome-scale genome assembly provides insights into flower coloration mechanisms of Canna indica.</title>
        <authorList>
            <person name="Li C."/>
        </authorList>
    </citation>
    <scope>NUCLEOTIDE SEQUENCE [LARGE SCALE GENOMIC DNA]</scope>
    <source>
        <tissue evidence="8">Flower</tissue>
    </source>
</reference>
<comment type="similarity">
    <text evidence="2">Belongs to the purine permeases (TC 2.A.7.14) family.</text>
</comment>
<evidence type="ECO:0000256" key="4">
    <source>
        <dbReference type="ARBA" id="ARBA00022692"/>
    </source>
</evidence>
<keyword evidence="9" id="KW-1185">Reference proteome</keyword>
<evidence type="ECO:0000256" key="6">
    <source>
        <dbReference type="ARBA" id="ARBA00023136"/>
    </source>
</evidence>
<evidence type="ECO:0000256" key="1">
    <source>
        <dbReference type="ARBA" id="ARBA00004370"/>
    </source>
</evidence>
<evidence type="ECO:0000313" key="9">
    <source>
        <dbReference type="Proteomes" id="UP001327560"/>
    </source>
</evidence>
<dbReference type="GO" id="GO:0015211">
    <property type="term" value="F:purine nucleoside transmembrane transporter activity"/>
    <property type="evidence" value="ECO:0007669"/>
    <property type="project" value="InterPro"/>
</dbReference>
<protein>
    <submittedName>
        <fullName evidence="8">Purine permease 4</fullName>
    </submittedName>
</protein>
<dbReference type="GO" id="GO:0016020">
    <property type="term" value="C:membrane"/>
    <property type="evidence" value="ECO:0007669"/>
    <property type="project" value="UniProtKB-SubCell"/>
</dbReference>
<comment type="subcellular location">
    <subcellularLocation>
        <location evidence="1">Membrane</location>
    </subcellularLocation>
</comment>
<dbReference type="Proteomes" id="UP001327560">
    <property type="component" value="Chromosome 1"/>
</dbReference>
<name>A0AAQ3JNH9_9LILI</name>
<evidence type="ECO:0000313" key="8">
    <source>
        <dbReference type="EMBL" id="WOK92222.1"/>
    </source>
</evidence>
<dbReference type="PANTHER" id="PTHR31376:SF3">
    <property type="entry name" value="PURINE PERMEASE 4-RELATED"/>
    <property type="match status" value="1"/>
</dbReference>
<dbReference type="AlphaFoldDB" id="A0AAQ3JNH9"/>
<feature type="transmembrane region" description="Helical" evidence="7">
    <location>
        <begin position="27"/>
        <end position="47"/>
    </location>
</feature>
<keyword evidence="4 7" id="KW-0812">Transmembrane</keyword>
<dbReference type="PANTHER" id="PTHR31376">
    <property type="entry name" value="OS09G0467300 PROTEIN-RELATED"/>
    <property type="match status" value="1"/>
</dbReference>
<evidence type="ECO:0000256" key="7">
    <source>
        <dbReference type="SAM" id="Phobius"/>
    </source>
</evidence>
<evidence type="ECO:0000256" key="2">
    <source>
        <dbReference type="ARBA" id="ARBA00006213"/>
    </source>
</evidence>
<keyword evidence="3" id="KW-0813">Transport</keyword>
<dbReference type="GO" id="GO:0005345">
    <property type="term" value="F:purine nucleobase transmembrane transporter activity"/>
    <property type="evidence" value="ECO:0007669"/>
    <property type="project" value="UniProtKB-ARBA"/>
</dbReference>
<dbReference type="Pfam" id="PF16913">
    <property type="entry name" value="PUNUT"/>
    <property type="match status" value="1"/>
</dbReference>
<proteinExistence type="inferred from homology"/>
<sequence>MYAVYLPLAQIVYRGVTKFRMVMEMQVVMEAAAIAFALVGVAAGGGFEQMRREAAAAYDLGKAWYWVTIAASIVGWQLCFMGTVGEIVSFSLKRVKIEIEEAGRAGKRSTPTPLLS</sequence>
<feature type="transmembrane region" description="Helical" evidence="7">
    <location>
        <begin position="63"/>
        <end position="84"/>
    </location>
</feature>
<accession>A0AAQ3JNH9</accession>
<evidence type="ECO:0000256" key="5">
    <source>
        <dbReference type="ARBA" id="ARBA00022989"/>
    </source>
</evidence>
<keyword evidence="5 7" id="KW-1133">Transmembrane helix</keyword>